<sequence length="952" mass="106815">MRAVLWNIALILLVAAVDCAQVHIYVSPNGSDSNSGLTVSQPLKTIQKAVNKLDESGVKGNEVLIELMQGYHDLASSVLFPHGYSAPVTVRSYNHQEVHVTGGRRIQSSNFKHVTDSNILNVIPQVAHSKVLQIHLPDVGITNYGSLSNYGFYRERVAPLEIFINGNPLRLAEWPNNKYINIKQVLDGQHGKRFTHESIRDIKWKQEKEPWVFGFWYWGWADMSIKVNSIDTSTHTITLVEKAKFGMRTGSLLDGDKLNGYGKQGGYFRVINMLSELDQPGEYYLDRSTGILYLWPNTPSGTLSPTDIVYVSLIDDCIKLPQGKTNINLQDFTLEACRHYGIWGSNLSHLKISNLEIKNMGSYGFRCSNQCNSVSVSRCDIHHNDGGVFMKGGDRNKLISSGSIIEDNHLWKIGRATLVGANFITPEGVNVIVRNNYLHDGSYSCIRWAGNDHIMEYNYFNKCCFNSSDCGAIHAGRDWTMRGNAIRYNYIEKSLRLWPGADVRGIMLDDQYSSVNIEHNVFIDNEIHANIGGGRDNIIRYNVLYNSTKASIQVDGRGMTKKFNTELQKHLKAVPYTSSIWTAKYPKLAATKDNWNLPEGNEIYGNIYYNKHGIPWSVSYNDINEDKYYNRHDNKHTYTSTDFYAPEYKNFHLECTGQEWANGINFEQPIAFSKVGPRYPYGPQYLNKGKLPARTQVPTGFNKHPCSGTAKPATAIPHVAYLPDGSAPNNLIQNITNEGCWLLINDCPAHPNNVKGTFRDTYGEQHEQAGNIEANCLARAAKEWRYCGSAKNKPITAVYGPTGAMTIGGDGCFFAAYGCPKHNDNRVGFMRDTYAEQHDGGDTNEEACLKRAAGQWAWCGKDRDKPYTSIFRPTGAVRTGGAGCWIKVTKCPADSKIKYYFYDAWGATNMGSDDDANECFARAGFYWRKCGSDNNYPVTAYYRPTGAQKTVP</sequence>
<protein>
    <recommendedName>
        <fullName evidence="2">Right handed beta helix domain-containing protein</fullName>
    </recommendedName>
</protein>
<keyword evidence="4" id="KW-1185">Reference proteome</keyword>
<dbReference type="OrthoDB" id="6053299at2759"/>
<name>V4C6U4_LOTGI</name>
<gene>
    <name evidence="3" type="ORF">LOTGIDRAFT_231552</name>
</gene>
<dbReference type="RefSeq" id="XP_009051958.1">
    <property type="nucleotide sequence ID" value="XM_009053710.1"/>
</dbReference>
<evidence type="ECO:0000256" key="1">
    <source>
        <dbReference type="SAM" id="SignalP"/>
    </source>
</evidence>
<dbReference type="HOGENOM" id="CLU_013461_0_0_1"/>
<dbReference type="CTD" id="20248631"/>
<keyword evidence="1" id="KW-0732">Signal</keyword>
<dbReference type="KEGG" id="lgi:LOTGIDRAFT_231552"/>
<dbReference type="InterPro" id="IPR006626">
    <property type="entry name" value="PbH1"/>
</dbReference>
<evidence type="ECO:0000259" key="2">
    <source>
        <dbReference type="Pfam" id="PF13229"/>
    </source>
</evidence>
<dbReference type="GeneID" id="20248631"/>
<proteinExistence type="predicted"/>
<dbReference type="PANTHER" id="PTHR36453">
    <property type="entry name" value="SECRETED PROTEIN-RELATED"/>
    <property type="match status" value="1"/>
</dbReference>
<dbReference type="InterPro" id="IPR012334">
    <property type="entry name" value="Pectin_lyas_fold"/>
</dbReference>
<evidence type="ECO:0000313" key="4">
    <source>
        <dbReference type="Proteomes" id="UP000030746"/>
    </source>
</evidence>
<dbReference type="SMART" id="SM00710">
    <property type="entry name" value="PbH1"/>
    <property type="match status" value="7"/>
</dbReference>
<feature type="chain" id="PRO_5004718217" description="Right handed beta helix domain-containing protein" evidence="1">
    <location>
        <begin position="20"/>
        <end position="952"/>
    </location>
</feature>
<dbReference type="SUPFAM" id="SSF51126">
    <property type="entry name" value="Pectin lyase-like"/>
    <property type="match status" value="1"/>
</dbReference>
<dbReference type="InterPro" id="IPR039448">
    <property type="entry name" value="Beta_helix"/>
</dbReference>
<dbReference type="OMA" id="HRVEACD"/>
<accession>V4C6U4</accession>
<dbReference type="PANTHER" id="PTHR36453:SF1">
    <property type="entry name" value="RIGHT HANDED BETA HELIX DOMAIN-CONTAINING PROTEIN"/>
    <property type="match status" value="1"/>
</dbReference>
<organism evidence="3 4">
    <name type="scientific">Lottia gigantea</name>
    <name type="common">Giant owl limpet</name>
    <dbReference type="NCBI Taxonomy" id="225164"/>
    <lineage>
        <taxon>Eukaryota</taxon>
        <taxon>Metazoa</taxon>
        <taxon>Spiralia</taxon>
        <taxon>Lophotrochozoa</taxon>
        <taxon>Mollusca</taxon>
        <taxon>Gastropoda</taxon>
        <taxon>Patellogastropoda</taxon>
        <taxon>Lottioidea</taxon>
        <taxon>Lottiidae</taxon>
        <taxon>Lottia</taxon>
    </lineage>
</organism>
<dbReference type="EMBL" id="KB201305">
    <property type="protein sequence ID" value="ESO97359.1"/>
    <property type="molecule type" value="Genomic_DNA"/>
</dbReference>
<reference evidence="3 4" key="1">
    <citation type="journal article" date="2013" name="Nature">
        <title>Insights into bilaterian evolution from three spiralian genomes.</title>
        <authorList>
            <person name="Simakov O."/>
            <person name="Marletaz F."/>
            <person name="Cho S.J."/>
            <person name="Edsinger-Gonzales E."/>
            <person name="Havlak P."/>
            <person name="Hellsten U."/>
            <person name="Kuo D.H."/>
            <person name="Larsson T."/>
            <person name="Lv J."/>
            <person name="Arendt D."/>
            <person name="Savage R."/>
            <person name="Osoegawa K."/>
            <person name="de Jong P."/>
            <person name="Grimwood J."/>
            <person name="Chapman J.A."/>
            <person name="Shapiro H."/>
            <person name="Aerts A."/>
            <person name="Otillar R.P."/>
            <person name="Terry A.Y."/>
            <person name="Boore J.L."/>
            <person name="Grigoriev I.V."/>
            <person name="Lindberg D.R."/>
            <person name="Seaver E.C."/>
            <person name="Weisblat D.A."/>
            <person name="Putnam N.H."/>
            <person name="Rokhsar D.S."/>
        </authorList>
    </citation>
    <scope>NUCLEOTIDE SEQUENCE [LARGE SCALE GENOMIC DNA]</scope>
</reference>
<dbReference type="InterPro" id="IPR011050">
    <property type="entry name" value="Pectin_lyase_fold/virulence"/>
</dbReference>
<dbReference type="Proteomes" id="UP000030746">
    <property type="component" value="Unassembled WGS sequence"/>
</dbReference>
<feature type="domain" description="Right handed beta helix" evidence="2">
    <location>
        <begin position="324"/>
        <end position="485"/>
    </location>
</feature>
<dbReference type="Pfam" id="PF13229">
    <property type="entry name" value="Beta_helix"/>
    <property type="match status" value="1"/>
</dbReference>
<dbReference type="AlphaFoldDB" id="V4C6U4"/>
<evidence type="ECO:0000313" key="3">
    <source>
        <dbReference type="EMBL" id="ESO97359.1"/>
    </source>
</evidence>
<dbReference type="Gene3D" id="2.160.20.10">
    <property type="entry name" value="Single-stranded right-handed beta-helix, Pectin lyase-like"/>
    <property type="match status" value="2"/>
</dbReference>
<feature type="signal peptide" evidence="1">
    <location>
        <begin position="1"/>
        <end position="19"/>
    </location>
</feature>